<keyword evidence="4 7" id="KW-1133">Transmembrane helix</keyword>
<keyword evidence="3 7" id="KW-0653">Protein transport</keyword>
<dbReference type="EMBL" id="FMYG01000001">
    <property type="protein sequence ID" value="SDB83219.1"/>
    <property type="molecule type" value="Genomic_DNA"/>
</dbReference>
<dbReference type="NCBIfam" id="TIGR00945">
    <property type="entry name" value="tatC"/>
    <property type="match status" value="1"/>
</dbReference>
<keyword evidence="7" id="KW-0813">Transport</keyword>
<evidence type="ECO:0000313" key="9">
    <source>
        <dbReference type="Proteomes" id="UP000183203"/>
    </source>
</evidence>
<evidence type="ECO:0000313" key="8">
    <source>
        <dbReference type="EMBL" id="SDB83219.1"/>
    </source>
</evidence>
<dbReference type="AlphaFoldDB" id="A0A1G6GMQ2"/>
<reference evidence="8 9" key="1">
    <citation type="submission" date="2016-09" db="EMBL/GenBank/DDBJ databases">
        <authorList>
            <person name="Capua I."/>
            <person name="De Benedictis P."/>
            <person name="Joannis T."/>
            <person name="Lombin L.H."/>
            <person name="Cattoli G."/>
        </authorList>
    </citation>
    <scope>NUCLEOTIDE SEQUENCE [LARGE SCALE GENOMIC DNA]</scope>
    <source>
        <strain evidence="8 9">NIO-1002</strain>
    </source>
</reference>
<evidence type="ECO:0000256" key="6">
    <source>
        <dbReference type="ARBA" id="ARBA00023136"/>
    </source>
</evidence>
<accession>A0A1G6GMQ2</accession>
<dbReference type="PANTHER" id="PTHR30371:SF0">
    <property type="entry name" value="SEC-INDEPENDENT PROTEIN TRANSLOCASE PROTEIN TATC, CHLOROPLASTIC-RELATED"/>
    <property type="match status" value="1"/>
</dbReference>
<comment type="subunit">
    <text evidence="7">The Tat system comprises two distinct complexes: a TatABC complex, containing multiple copies of TatA, TatB and TatC subunits, and a separate TatA complex, containing only TatA subunits. Substrates initially bind to the TatABC complex, which probably triggers association of the separate TatA complex to form the active translocon.</text>
</comment>
<feature type="transmembrane region" description="Helical" evidence="7">
    <location>
        <begin position="232"/>
        <end position="252"/>
    </location>
</feature>
<dbReference type="Pfam" id="PF00902">
    <property type="entry name" value="TatC"/>
    <property type="match status" value="1"/>
</dbReference>
<feature type="transmembrane region" description="Helical" evidence="7">
    <location>
        <begin position="123"/>
        <end position="144"/>
    </location>
</feature>
<comment type="subcellular location">
    <subcellularLocation>
        <location evidence="7">Cell membrane</location>
        <topology evidence="7">Multi-pass membrane protein</topology>
    </subcellularLocation>
    <subcellularLocation>
        <location evidence="1">Membrane</location>
        <topology evidence="1">Multi-pass membrane protein</topology>
    </subcellularLocation>
</comment>
<feature type="transmembrane region" description="Helical" evidence="7">
    <location>
        <begin position="32"/>
        <end position="54"/>
    </location>
</feature>
<dbReference type="Proteomes" id="UP000183203">
    <property type="component" value="Unassembled WGS sequence"/>
</dbReference>
<dbReference type="GO" id="GO:0065002">
    <property type="term" value="P:intracellular protein transmembrane transport"/>
    <property type="evidence" value="ECO:0007669"/>
    <property type="project" value="TreeGrafter"/>
</dbReference>
<comment type="similarity">
    <text evidence="7">Belongs to the TatC family.</text>
</comment>
<dbReference type="GO" id="GO:0043953">
    <property type="term" value="P:protein transport by the Tat complex"/>
    <property type="evidence" value="ECO:0007669"/>
    <property type="project" value="UniProtKB-UniRule"/>
</dbReference>
<dbReference type="STRING" id="993073.AS029_01000"/>
<keyword evidence="7" id="KW-1003">Cell membrane</keyword>
<evidence type="ECO:0000256" key="3">
    <source>
        <dbReference type="ARBA" id="ARBA00022927"/>
    </source>
</evidence>
<evidence type="ECO:0000256" key="5">
    <source>
        <dbReference type="ARBA" id="ARBA00023010"/>
    </source>
</evidence>
<evidence type="ECO:0000256" key="2">
    <source>
        <dbReference type="ARBA" id="ARBA00022692"/>
    </source>
</evidence>
<proteinExistence type="inferred from homology"/>
<dbReference type="PRINTS" id="PR01840">
    <property type="entry name" value="TATCFAMILY"/>
</dbReference>
<keyword evidence="6 7" id="KW-0472">Membrane</keyword>
<comment type="function">
    <text evidence="7">Part of the twin-arginine translocation (Tat) system that transports large folded proteins containing a characteristic twin-arginine motif in their signal peptide across membranes. Together with TatB, TatC is part of a receptor directly interacting with Tat signal peptides.</text>
</comment>
<dbReference type="RefSeq" id="WP_228375848.1">
    <property type="nucleotide sequence ID" value="NZ_FMYG01000001.1"/>
</dbReference>
<dbReference type="PANTHER" id="PTHR30371">
    <property type="entry name" value="SEC-INDEPENDENT PROTEIN TRANSLOCASE PROTEIN TATC"/>
    <property type="match status" value="1"/>
</dbReference>
<sequence length="270" mass="28875">MTSIARFARVRPARAGGQMPLHRHIAELRKRLLICAVAVVVAMVIAFIATDGIIEALTAPIRILNEEQGRALAALNFDTVTAAFDLRVRIALAVGVVIAAPVWLSQIWLFLVPALTRKEIGYAVAFVGTAIPLFFSGCFVGWLISPHAIVLMASFVPEGGAQILQYSFYYDFILKLVLVVGVAFVLPLLLVLLNLVGVVSARGILRGWRVAVLVSAVFAALATPAADVVSMLMLAGILIVLYLAAAGVAFIVDARRAKRLKAHLEQGVAA</sequence>
<keyword evidence="2 7" id="KW-0812">Transmembrane</keyword>
<gene>
    <name evidence="7" type="primary">tatC</name>
    <name evidence="8" type="ORF">SAMN05216418_0439</name>
</gene>
<dbReference type="HAMAP" id="MF_00902">
    <property type="entry name" value="TatC"/>
    <property type="match status" value="1"/>
</dbReference>
<keyword evidence="5 7" id="KW-0811">Translocation</keyword>
<feature type="transmembrane region" description="Helical" evidence="7">
    <location>
        <begin position="172"/>
        <end position="196"/>
    </location>
</feature>
<evidence type="ECO:0000256" key="1">
    <source>
        <dbReference type="ARBA" id="ARBA00004141"/>
    </source>
</evidence>
<dbReference type="GO" id="GO:0033281">
    <property type="term" value="C:TAT protein transport complex"/>
    <property type="evidence" value="ECO:0007669"/>
    <property type="project" value="UniProtKB-UniRule"/>
</dbReference>
<feature type="transmembrane region" description="Helical" evidence="7">
    <location>
        <begin position="208"/>
        <end position="226"/>
    </location>
</feature>
<evidence type="ECO:0000256" key="7">
    <source>
        <dbReference type="HAMAP-Rule" id="MF_00902"/>
    </source>
</evidence>
<organism evidence="8 9">
    <name type="scientific">Microbacterium enclense</name>
    <dbReference type="NCBI Taxonomy" id="993073"/>
    <lineage>
        <taxon>Bacteria</taxon>
        <taxon>Bacillati</taxon>
        <taxon>Actinomycetota</taxon>
        <taxon>Actinomycetes</taxon>
        <taxon>Micrococcales</taxon>
        <taxon>Microbacteriaceae</taxon>
        <taxon>Microbacterium</taxon>
    </lineage>
</organism>
<protein>
    <recommendedName>
        <fullName evidence="7">Sec-independent protein translocase protein TatC</fullName>
    </recommendedName>
</protein>
<name>A0A1G6GMQ2_9MICO</name>
<evidence type="ECO:0000256" key="4">
    <source>
        <dbReference type="ARBA" id="ARBA00022989"/>
    </source>
</evidence>
<dbReference type="InterPro" id="IPR002033">
    <property type="entry name" value="TatC"/>
</dbReference>
<feature type="transmembrane region" description="Helical" evidence="7">
    <location>
        <begin position="90"/>
        <end position="111"/>
    </location>
</feature>
<dbReference type="GO" id="GO:0009977">
    <property type="term" value="F:proton motive force dependent protein transmembrane transporter activity"/>
    <property type="evidence" value="ECO:0007669"/>
    <property type="project" value="TreeGrafter"/>
</dbReference>